<dbReference type="OrthoDB" id="10393698at2759"/>
<evidence type="ECO:0000313" key="1">
    <source>
        <dbReference type="EMBL" id="OMJ20070.1"/>
    </source>
</evidence>
<name>A0A1R1XZJ1_9FUNG</name>
<dbReference type="STRING" id="133412.A0A1R1XZJ1"/>
<evidence type="ECO:0000313" key="2">
    <source>
        <dbReference type="Proteomes" id="UP000187283"/>
    </source>
</evidence>
<feature type="non-terminal residue" evidence="1">
    <location>
        <position position="313"/>
    </location>
</feature>
<reference evidence="1 2" key="1">
    <citation type="submission" date="2017-01" db="EMBL/GenBank/DDBJ databases">
        <authorList>
            <person name="Mah S.A."/>
            <person name="Swanson W.J."/>
            <person name="Moy G.W."/>
            <person name="Vacquier V.D."/>
        </authorList>
    </citation>
    <scope>NUCLEOTIDE SEQUENCE [LARGE SCALE GENOMIC DNA]</scope>
    <source>
        <strain evidence="1 2">GSMNP</strain>
    </source>
</reference>
<evidence type="ECO:0008006" key="3">
    <source>
        <dbReference type="Google" id="ProtNLM"/>
    </source>
</evidence>
<dbReference type="AlphaFoldDB" id="A0A1R1XZJ1"/>
<organism evidence="1 2">
    <name type="scientific">Smittium culicis</name>
    <dbReference type="NCBI Taxonomy" id="133412"/>
    <lineage>
        <taxon>Eukaryota</taxon>
        <taxon>Fungi</taxon>
        <taxon>Fungi incertae sedis</taxon>
        <taxon>Zoopagomycota</taxon>
        <taxon>Kickxellomycotina</taxon>
        <taxon>Harpellomycetes</taxon>
        <taxon>Harpellales</taxon>
        <taxon>Legeriomycetaceae</taxon>
        <taxon>Smittium</taxon>
    </lineage>
</organism>
<dbReference type="Proteomes" id="UP000187283">
    <property type="component" value="Unassembled WGS sequence"/>
</dbReference>
<proteinExistence type="predicted"/>
<protein>
    <recommendedName>
        <fullName evidence="3">Endonuclease/exonuclease/phosphatase domain-containing protein</fullName>
    </recommendedName>
</protein>
<comment type="caution">
    <text evidence="1">The sequence shown here is derived from an EMBL/GenBank/DDBJ whole genome shotgun (WGS) entry which is preliminary data.</text>
</comment>
<gene>
    <name evidence="1" type="ORF">AYI70_g4343</name>
</gene>
<dbReference type="EMBL" id="LSSN01001333">
    <property type="protein sequence ID" value="OMJ20070.1"/>
    <property type="molecule type" value="Genomic_DNA"/>
</dbReference>
<accession>A0A1R1XZJ1</accession>
<sequence length="313" mass="34784">MDSSASTKLTLKLGTGFQQAKVSNSVGSRYNKTTVGRMIDHIFYVGLNSRPNWCTANRFLDLSDHMPITAQWNIDSLEVPKKSARLSVKKILLAGSKFTSNNRFAALADANIALDELCDGLIDSVWDQSARLGATAAPGEVFKTVLSKNALKKIKIRCKNFKKLTRKKEPIRKYANAKSAAIDAIKADRKAHHAKKLKLIADQLLNNSSKEYWRYIKSCTGNTFHSVSNGPVYDLEKNLITENQNKLEIWNQHFSDLAKDTTGNSRDPSKWQALLSDDSDYYPECDQSISWADITTALNDTPNNKAPGADGVP</sequence>
<keyword evidence="2" id="KW-1185">Reference proteome</keyword>